<accession>A0ABN8EDW9</accession>
<name>A0ABN8EDW9_9VIBR</name>
<sequence>MSRTRAKEKAKAKTPKAIDLHKILMRMTNRALHNLREDIQETDFTDNPDLFHFSVRCIAIESGSDWYDVMHALSESSLPWRAKDSETFIWLNDLEERLLKFAA</sequence>
<gene>
    <name evidence="1" type="ORF">VMF7928_04423</name>
</gene>
<keyword evidence="2" id="KW-1185">Reference proteome</keyword>
<dbReference type="Proteomes" id="UP000838748">
    <property type="component" value="Unassembled WGS sequence"/>
</dbReference>
<dbReference type="EMBL" id="CAKLDM010000004">
    <property type="protein sequence ID" value="CAH0543146.1"/>
    <property type="molecule type" value="Genomic_DNA"/>
</dbReference>
<proteinExistence type="predicted"/>
<reference evidence="1" key="1">
    <citation type="submission" date="2021-11" db="EMBL/GenBank/DDBJ databases">
        <authorList>
            <person name="Rodrigo-Torres L."/>
            <person name="Arahal R. D."/>
            <person name="Lucena T."/>
        </authorList>
    </citation>
    <scope>NUCLEOTIDE SEQUENCE</scope>
    <source>
        <strain evidence="1">CECT 7928</strain>
    </source>
</reference>
<dbReference type="RefSeq" id="WP_237364021.1">
    <property type="nucleotide sequence ID" value="NZ_CAKLDM010000004.1"/>
</dbReference>
<comment type="caution">
    <text evidence="1">The sequence shown here is derived from an EMBL/GenBank/DDBJ whole genome shotgun (WGS) entry which is preliminary data.</text>
</comment>
<evidence type="ECO:0008006" key="3">
    <source>
        <dbReference type="Google" id="ProtNLM"/>
    </source>
</evidence>
<evidence type="ECO:0000313" key="2">
    <source>
        <dbReference type="Proteomes" id="UP000838748"/>
    </source>
</evidence>
<protein>
    <recommendedName>
        <fullName evidence="3">Integron gene cassette protein</fullName>
    </recommendedName>
</protein>
<organism evidence="1 2">
    <name type="scientific">Vibrio marisflavi CECT 7928</name>
    <dbReference type="NCBI Taxonomy" id="634439"/>
    <lineage>
        <taxon>Bacteria</taxon>
        <taxon>Pseudomonadati</taxon>
        <taxon>Pseudomonadota</taxon>
        <taxon>Gammaproteobacteria</taxon>
        <taxon>Vibrionales</taxon>
        <taxon>Vibrionaceae</taxon>
        <taxon>Vibrio</taxon>
    </lineage>
</organism>
<evidence type="ECO:0000313" key="1">
    <source>
        <dbReference type="EMBL" id="CAH0543146.1"/>
    </source>
</evidence>